<reference evidence="1" key="2">
    <citation type="submission" date="2020-09" db="EMBL/GenBank/DDBJ databases">
        <authorList>
            <person name="Sun Q."/>
            <person name="Ohkuma M."/>
        </authorList>
    </citation>
    <scope>NUCLEOTIDE SEQUENCE</scope>
    <source>
        <strain evidence="1">JCM 13064</strain>
    </source>
</reference>
<dbReference type="EMBL" id="BMNT01000030">
    <property type="protein sequence ID" value="GGL03177.1"/>
    <property type="molecule type" value="Genomic_DNA"/>
</dbReference>
<reference evidence="1" key="1">
    <citation type="journal article" date="2014" name="Int. J. Syst. Evol. Microbiol.">
        <title>Complete genome sequence of Corynebacterium casei LMG S-19264T (=DSM 44701T), isolated from a smear-ripened cheese.</title>
        <authorList>
            <consortium name="US DOE Joint Genome Institute (JGI-PGF)"/>
            <person name="Walter F."/>
            <person name="Albersmeier A."/>
            <person name="Kalinowski J."/>
            <person name="Ruckert C."/>
        </authorList>
    </citation>
    <scope>NUCLEOTIDE SEQUENCE</scope>
    <source>
        <strain evidence="1">JCM 13064</strain>
    </source>
</reference>
<keyword evidence="2" id="KW-1185">Reference proteome</keyword>
<proteinExistence type="predicted"/>
<accession>A0A917REL4</accession>
<sequence>MGLGSPVWPRLLIWQWPHAEAYLLVGVLPYSGRWCGWLAPSTDQAHLVEALHEVCWRLGGLTRV</sequence>
<protein>
    <submittedName>
        <fullName evidence="1">Uncharacterized protein</fullName>
    </submittedName>
</protein>
<gene>
    <name evidence="1" type="ORF">GCM10007964_51590</name>
</gene>
<evidence type="ECO:0000313" key="2">
    <source>
        <dbReference type="Proteomes" id="UP000645217"/>
    </source>
</evidence>
<dbReference type="AlphaFoldDB" id="A0A917REL4"/>
<evidence type="ECO:0000313" key="1">
    <source>
        <dbReference type="EMBL" id="GGL03177.1"/>
    </source>
</evidence>
<organism evidence="1 2">
    <name type="scientific">Sphaerisporangium melleum</name>
    <dbReference type="NCBI Taxonomy" id="321316"/>
    <lineage>
        <taxon>Bacteria</taxon>
        <taxon>Bacillati</taxon>
        <taxon>Actinomycetota</taxon>
        <taxon>Actinomycetes</taxon>
        <taxon>Streptosporangiales</taxon>
        <taxon>Streptosporangiaceae</taxon>
        <taxon>Sphaerisporangium</taxon>
    </lineage>
</organism>
<dbReference type="Proteomes" id="UP000645217">
    <property type="component" value="Unassembled WGS sequence"/>
</dbReference>
<name>A0A917REL4_9ACTN</name>
<comment type="caution">
    <text evidence="1">The sequence shown here is derived from an EMBL/GenBank/DDBJ whole genome shotgun (WGS) entry which is preliminary data.</text>
</comment>